<accession>A0A7Z7JIN0</accession>
<dbReference type="EMBL" id="OGUU01000053">
    <property type="protein sequence ID" value="SPC26144.1"/>
    <property type="molecule type" value="Genomic_DNA"/>
</dbReference>
<dbReference type="AlphaFoldDB" id="A0A7Z7JIN0"/>
<sequence length="58" mass="6719">MVRGQQALSRFLCNVDKGLTDNRIGDDPFFWTPAILNRRGYPSWPRLERRMPLPSGSK</sequence>
<proteinExistence type="predicted"/>
<protein>
    <submittedName>
        <fullName evidence="1">Uncharacterized protein</fullName>
    </submittedName>
</protein>
<reference evidence="1 2" key="1">
    <citation type="submission" date="2018-01" db="EMBL/GenBank/DDBJ databases">
        <authorList>
            <person name="Clerissi C."/>
        </authorList>
    </citation>
    <scope>NUCLEOTIDE SEQUENCE [LARGE SCALE GENOMIC DNA]</scope>
    <source>
        <strain evidence="1">Cupriavidus taiwanensis STM 6021</strain>
    </source>
</reference>
<comment type="caution">
    <text evidence="1">The sequence shown here is derived from an EMBL/GenBank/DDBJ whole genome shotgun (WGS) entry which is preliminary data.</text>
</comment>
<name>A0A7Z7JIN0_9BURK</name>
<evidence type="ECO:0000313" key="2">
    <source>
        <dbReference type="Proteomes" id="UP000257139"/>
    </source>
</evidence>
<evidence type="ECO:0000313" key="1">
    <source>
        <dbReference type="EMBL" id="SPC26144.1"/>
    </source>
</evidence>
<dbReference type="Proteomes" id="UP000257139">
    <property type="component" value="Unassembled WGS sequence"/>
</dbReference>
<organism evidence="1 2">
    <name type="scientific">Cupriavidus taiwanensis</name>
    <dbReference type="NCBI Taxonomy" id="164546"/>
    <lineage>
        <taxon>Bacteria</taxon>
        <taxon>Pseudomonadati</taxon>
        <taxon>Pseudomonadota</taxon>
        <taxon>Betaproteobacteria</taxon>
        <taxon>Burkholderiales</taxon>
        <taxon>Burkholderiaceae</taxon>
        <taxon>Cupriavidus</taxon>
    </lineage>
</organism>
<gene>
    <name evidence="1" type="ORF">CBM2594_U60010</name>
</gene>